<dbReference type="InterPro" id="IPR021711">
    <property type="entry name" value="DUF3295"/>
</dbReference>
<reference evidence="3 4" key="1">
    <citation type="journal article" date="2019" name="Nat. Ecol. Evol.">
        <title>Megaphylogeny resolves global patterns of mushroom evolution.</title>
        <authorList>
            <person name="Varga T."/>
            <person name="Krizsan K."/>
            <person name="Foldi C."/>
            <person name="Dima B."/>
            <person name="Sanchez-Garcia M."/>
            <person name="Sanchez-Ramirez S."/>
            <person name="Szollosi G.J."/>
            <person name="Szarkandi J.G."/>
            <person name="Papp V."/>
            <person name="Albert L."/>
            <person name="Andreopoulos W."/>
            <person name="Angelini C."/>
            <person name="Antonin V."/>
            <person name="Barry K.W."/>
            <person name="Bougher N.L."/>
            <person name="Buchanan P."/>
            <person name="Buyck B."/>
            <person name="Bense V."/>
            <person name="Catcheside P."/>
            <person name="Chovatia M."/>
            <person name="Cooper J."/>
            <person name="Damon W."/>
            <person name="Desjardin D."/>
            <person name="Finy P."/>
            <person name="Geml J."/>
            <person name="Haridas S."/>
            <person name="Hughes K."/>
            <person name="Justo A."/>
            <person name="Karasinski D."/>
            <person name="Kautmanova I."/>
            <person name="Kiss B."/>
            <person name="Kocsube S."/>
            <person name="Kotiranta H."/>
            <person name="LaButti K.M."/>
            <person name="Lechner B.E."/>
            <person name="Liimatainen K."/>
            <person name="Lipzen A."/>
            <person name="Lukacs Z."/>
            <person name="Mihaltcheva S."/>
            <person name="Morgado L.N."/>
            <person name="Niskanen T."/>
            <person name="Noordeloos M.E."/>
            <person name="Ohm R.A."/>
            <person name="Ortiz-Santana B."/>
            <person name="Ovrebo C."/>
            <person name="Racz N."/>
            <person name="Riley R."/>
            <person name="Savchenko A."/>
            <person name="Shiryaev A."/>
            <person name="Soop K."/>
            <person name="Spirin V."/>
            <person name="Szebenyi C."/>
            <person name="Tomsovsky M."/>
            <person name="Tulloss R.E."/>
            <person name="Uehling J."/>
            <person name="Grigoriev I.V."/>
            <person name="Vagvolgyi C."/>
            <person name="Papp T."/>
            <person name="Martin F.M."/>
            <person name="Miettinen O."/>
            <person name="Hibbett D.S."/>
            <person name="Nagy L.G."/>
        </authorList>
    </citation>
    <scope>NUCLEOTIDE SEQUENCE [LARGE SCALE GENOMIC DNA]</scope>
    <source>
        <strain evidence="3 4">CBS 309.79</strain>
    </source>
</reference>
<dbReference type="EMBL" id="ML178834">
    <property type="protein sequence ID" value="TFK99337.1"/>
    <property type="molecule type" value="Genomic_DNA"/>
</dbReference>
<evidence type="ECO:0000256" key="1">
    <source>
        <dbReference type="SAM" id="MobiDB-lite"/>
    </source>
</evidence>
<feature type="compositionally biased region" description="Polar residues" evidence="1">
    <location>
        <begin position="15"/>
        <end position="37"/>
    </location>
</feature>
<dbReference type="Proteomes" id="UP000305067">
    <property type="component" value="Unassembled WGS sequence"/>
</dbReference>
<dbReference type="GO" id="GO:0005737">
    <property type="term" value="C:cytoplasm"/>
    <property type="evidence" value="ECO:0007669"/>
    <property type="project" value="TreeGrafter"/>
</dbReference>
<keyword evidence="4" id="KW-1185">Reference proteome</keyword>
<evidence type="ECO:0000313" key="3">
    <source>
        <dbReference type="EMBL" id="TFK99337.1"/>
    </source>
</evidence>
<dbReference type="InterPro" id="IPR053043">
    <property type="entry name" value="Ras-cAMP_regulatory"/>
</dbReference>
<protein>
    <recommendedName>
        <fullName evidence="2">DUF3295 domain-containing protein</fullName>
    </recommendedName>
</protein>
<name>A0A5C3QDT3_9AGAR</name>
<dbReference type="AlphaFoldDB" id="A0A5C3QDT3"/>
<evidence type="ECO:0000259" key="2">
    <source>
        <dbReference type="Pfam" id="PF11702"/>
    </source>
</evidence>
<dbReference type="GO" id="GO:0031930">
    <property type="term" value="P:mitochondria-nucleus signaling pathway"/>
    <property type="evidence" value="ECO:0007669"/>
    <property type="project" value="TreeGrafter"/>
</dbReference>
<organism evidence="3 4">
    <name type="scientific">Pterulicium gracile</name>
    <dbReference type="NCBI Taxonomy" id="1884261"/>
    <lineage>
        <taxon>Eukaryota</taxon>
        <taxon>Fungi</taxon>
        <taxon>Dikarya</taxon>
        <taxon>Basidiomycota</taxon>
        <taxon>Agaricomycotina</taxon>
        <taxon>Agaricomycetes</taxon>
        <taxon>Agaricomycetidae</taxon>
        <taxon>Agaricales</taxon>
        <taxon>Pleurotineae</taxon>
        <taxon>Pterulaceae</taxon>
        <taxon>Pterulicium</taxon>
    </lineage>
</organism>
<sequence length="298" mass="32710">MQPDPTIFPPGHQYYNPNVSKTSHSTQDLGSWRKTNPLQTSKSAAALPLANRVEVQVGSIVPGKITQPSPSAAAVAGPSNGYRPRGPPPQQEMEDDSGSESGEENKVDLSKSMAHQKLAALVGRQSNASLKSSAKPSAQQQPELKPQPHQQSASPSSSSPLAMHSHHHTSPIPLSHPYNLPAPAMPSTPRTTRRLMLSQEMSESLRRQLLWERQVSKANVPRRTQSISNGIHPHAALQAQATASGQTAPRRPAAMSVWLGPAEQQARDAEIRRRERREIQERNRNWMHDSADFHRAGW</sequence>
<dbReference type="PANTHER" id="PTHR28014:SF1">
    <property type="entry name" value="NEGATIVE REGULATOR OF RAS-CAMP PATHWAY"/>
    <property type="match status" value="1"/>
</dbReference>
<dbReference type="GO" id="GO:0006808">
    <property type="term" value="P:regulation of nitrogen utilization"/>
    <property type="evidence" value="ECO:0007669"/>
    <property type="project" value="TreeGrafter"/>
</dbReference>
<dbReference type="STRING" id="1884261.A0A5C3QDT3"/>
<feature type="region of interest" description="Disordered" evidence="1">
    <location>
        <begin position="62"/>
        <end position="189"/>
    </location>
</feature>
<feature type="region of interest" description="Disordered" evidence="1">
    <location>
        <begin position="1"/>
        <end position="37"/>
    </location>
</feature>
<dbReference type="PANTHER" id="PTHR28014">
    <property type="entry name" value="NEGATIVE REGULATOR OF RAS-CAMP PATHWAY"/>
    <property type="match status" value="1"/>
</dbReference>
<proteinExistence type="predicted"/>
<accession>A0A5C3QDT3</accession>
<feature type="compositionally biased region" description="Acidic residues" evidence="1">
    <location>
        <begin position="92"/>
        <end position="102"/>
    </location>
</feature>
<gene>
    <name evidence="3" type="ORF">BDV98DRAFT_510886</name>
</gene>
<dbReference type="GO" id="GO:0000122">
    <property type="term" value="P:negative regulation of transcription by RNA polymerase II"/>
    <property type="evidence" value="ECO:0007669"/>
    <property type="project" value="TreeGrafter"/>
</dbReference>
<feature type="compositionally biased region" description="Low complexity" evidence="1">
    <location>
        <begin position="147"/>
        <end position="163"/>
    </location>
</feature>
<evidence type="ECO:0000313" key="4">
    <source>
        <dbReference type="Proteomes" id="UP000305067"/>
    </source>
</evidence>
<feature type="compositionally biased region" description="Polar residues" evidence="1">
    <location>
        <begin position="124"/>
        <end position="142"/>
    </location>
</feature>
<feature type="compositionally biased region" description="Low complexity" evidence="1">
    <location>
        <begin position="68"/>
        <end position="79"/>
    </location>
</feature>
<dbReference type="Pfam" id="PF11702">
    <property type="entry name" value="DUF3295"/>
    <property type="match status" value="1"/>
</dbReference>
<feature type="domain" description="DUF3295" evidence="2">
    <location>
        <begin position="127"/>
        <end position="217"/>
    </location>
</feature>
<dbReference type="OrthoDB" id="515401at2759"/>